<name>A0A8D8S949_9HEMI</name>
<protein>
    <submittedName>
        <fullName evidence="1">Uncharacterized protein</fullName>
    </submittedName>
</protein>
<organism evidence="1">
    <name type="scientific">Cacopsylla melanoneura</name>
    <dbReference type="NCBI Taxonomy" id="428564"/>
    <lineage>
        <taxon>Eukaryota</taxon>
        <taxon>Metazoa</taxon>
        <taxon>Ecdysozoa</taxon>
        <taxon>Arthropoda</taxon>
        <taxon>Hexapoda</taxon>
        <taxon>Insecta</taxon>
        <taxon>Pterygota</taxon>
        <taxon>Neoptera</taxon>
        <taxon>Paraneoptera</taxon>
        <taxon>Hemiptera</taxon>
        <taxon>Sternorrhyncha</taxon>
        <taxon>Psylloidea</taxon>
        <taxon>Psyllidae</taxon>
        <taxon>Psyllinae</taxon>
        <taxon>Cacopsylla</taxon>
    </lineage>
</organism>
<sequence length="160" mass="17485">MECSMCLTVLTDSTTVASQIRKEGGIRSKILLLETDKLLRLVYSLQSVLKPPLTEDIQHTGGQALSEPSAPRVAPDGRGNFSYLQEMGNARSGLICLPQIGRGPKLCHTRPVRSSSVLFTNAFSRPWVFNLAWIFPPSPHGPETPGTSIGPVQYNQVQLI</sequence>
<reference evidence="1" key="1">
    <citation type="submission" date="2021-05" db="EMBL/GenBank/DDBJ databases">
        <authorList>
            <person name="Alioto T."/>
            <person name="Alioto T."/>
            <person name="Gomez Garrido J."/>
        </authorList>
    </citation>
    <scope>NUCLEOTIDE SEQUENCE</scope>
</reference>
<dbReference type="EMBL" id="HBUF01203838">
    <property type="protein sequence ID" value="CAG6662864.1"/>
    <property type="molecule type" value="Transcribed_RNA"/>
</dbReference>
<dbReference type="AlphaFoldDB" id="A0A8D8S949"/>
<evidence type="ECO:0000313" key="1">
    <source>
        <dbReference type="EMBL" id="CAG6662864.1"/>
    </source>
</evidence>
<accession>A0A8D8S949</accession>
<proteinExistence type="predicted"/>